<proteinExistence type="predicted"/>
<sequence>MAGSPQTSRPPSIGRPPLPLPDKHSLEIVHEGSLCHGCLLKECWPPNEGIPPFPMPETPPPKTIGDNKKSTYEECKSPTHVIKEWLPFYAEEFKLKQGLEFVNLEECEKFYKSYTHHIEFSVRKPSFKKSEEGVQKYRWTKMPSSKPIFDVNDILLERCSQMMYEDKLISNNWLEFLDCMLIAEEIRINSLLLGKEFKKF</sequence>
<protein>
    <submittedName>
        <fullName evidence="2">Uncharacterized protein</fullName>
    </submittedName>
</protein>
<dbReference type="AlphaFoldDB" id="A0A9Q1QH09"/>
<feature type="region of interest" description="Disordered" evidence="1">
    <location>
        <begin position="1"/>
        <end position="23"/>
    </location>
</feature>
<name>A0A9Q1QH09_9CARY</name>
<organism evidence="2 3">
    <name type="scientific">Carnegiea gigantea</name>
    <dbReference type="NCBI Taxonomy" id="171969"/>
    <lineage>
        <taxon>Eukaryota</taxon>
        <taxon>Viridiplantae</taxon>
        <taxon>Streptophyta</taxon>
        <taxon>Embryophyta</taxon>
        <taxon>Tracheophyta</taxon>
        <taxon>Spermatophyta</taxon>
        <taxon>Magnoliopsida</taxon>
        <taxon>eudicotyledons</taxon>
        <taxon>Gunneridae</taxon>
        <taxon>Pentapetalae</taxon>
        <taxon>Caryophyllales</taxon>
        <taxon>Cactineae</taxon>
        <taxon>Cactaceae</taxon>
        <taxon>Cactoideae</taxon>
        <taxon>Echinocereeae</taxon>
        <taxon>Carnegiea</taxon>
    </lineage>
</organism>
<comment type="caution">
    <text evidence="2">The sequence shown here is derived from an EMBL/GenBank/DDBJ whole genome shotgun (WGS) entry which is preliminary data.</text>
</comment>
<accession>A0A9Q1QH09</accession>
<gene>
    <name evidence="2" type="ORF">Cgig2_015494</name>
</gene>
<reference evidence="2" key="1">
    <citation type="submission" date="2022-04" db="EMBL/GenBank/DDBJ databases">
        <title>Carnegiea gigantea Genome sequencing and assembly v2.</title>
        <authorList>
            <person name="Copetti D."/>
            <person name="Sanderson M.J."/>
            <person name="Burquez A."/>
            <person name="Wojciechowski M.F."/>
        </authorList>
    </citation>
    <scope>NUCLEOTIDE SEQUENCE</scope>
    <source>
        <strain evidence="2">SGP5-SGP5p</strain>
        <tissue evidence="2">Aerial part</tissue>
    </source>
</reference>
<dbReference type="OrthoDB" id="1748839at2759"/>
<evidence type="ECO:0000313" key="2">
    <source>
        <dbReference type="EMBL" id="KAJ8442153.1"/>
    </source>
</evidence>
<dbReference type="EMBL" id="JAKOGI010000145">
    <property type="protein sequence ID" value="KAJ8442153.1"/>
    <property type="molecule type" value="Genomic_DNA"/>
</dbReference>
<evidence type="ECO:0000313" key="3">
    <source>
        <dbReference type="Proteomes" id="UP001153076"/>
    </source>
</evidence>
<dbReference type="Proteomes" id="UP001153076">
    <property type="component" value="Unassembled WGS sequence"/>
</dbReference>
<keyword evidence="3" id="KW-1185">Reference proteome</keyword>
<evidence type="ECO:0000256" key="1">
    <source>
        <dbReference type="SAM" id="MobiDB-lite"/>
    </source>
</evidence>